<dbReference type="PANTHER" id="PTHR21421:SF29">
    <property type="entry name" value="GUSTATORY RECEPTOR 5A FOR TREHALOSE-RELATED"/>
    <property type="match status" value="1"/>
</dbReference>
<keyword evidence="7" id="KW-0675">Receptor</keyword>
<keyword evidence="5 8" id="KW-1133">Transmembrane helix</keyword>
<keyword evidence="4 8" id="KW-0812">Transmembrane</keyword>
<feature type="transmembrane region" description="Helical" evidence="8">
    <location>
        <begin position="26"/>
        <end position="48"/>
    </location>
</feature>
<dbReference type="Pfam" id="PF06151">
    <property type="entry name" value="Trehalose_recp"/>
    <property type="match status" value="1"/>
</dbReference>
<accession>A0A8S3XTC8</accession>
<reference evidence="9" key="1">
    <citation type="submission" date="2021-04" db="EMBL/GenBank/DDBJ databases">
        <authorList>
            <person name="Tunstrom K."/>
        </authorList>
    </citation>
    <scope>NUCLEOTIDE SEQUENCE</scope>
</reference>
<dbReference type="EMBL" id="CAJQZP010001288">
    <property type="protein sequence ID" value="CAG5036464.1"/>
    <property type="molecule type" value="Genomic_DNA"/>
</dbReference>
<evidence type="ECO:0000256" key="3">
    <source>
        <dbReference type="ARBA" id="ARBA00022475"/>
    </source>
</evidence>
<gene>
    <name evidence="9" type="ORF">PAPOLLO_LOCUS20843</name>
</gene>
<sequence length="323" mass="37912">MNWSKLIKRVLEIEVNLVEIRRSKTAFWKCNTITYVVMFLALLEHAMYKISTIMKVMSDFNESRLSDNVLEKYFSSWAPFIFDLTSYSLWKSIIFMIANTQATFAWDITDVMIMCVSVYLTSYFQDFNGIINKQYNSMSWEKLRVLYSHLVALVKEINSRFCYLILLSFFTNLFFICLQLFNTINYGIPRQSNNGDRNLKNSIHSTVHLFYYLYSFVFLIIRTTLVCLLAANVHKAAQEPMFVVGYVPASEYTLEVQRFNRQIRYTTTALSGVYFYVTRSTLLHVIGTIITYELVLLQFNIDNEDDADLNYNGTLSNYTKIKF</sequence>
<proteinExistence type="inferred from homology"/>
<evidence type="ECO:0000313" key="9">
    <source>
        <dbReference type="EMBL" id="CAG5036464.1"/>
    </source>
</evidence>
<evidence type="ECO:0000256" key="7">
    <source>
        <dbReference type="ARBA" id="ARBA00023170"/>
    </source>
</evidence>
<dbReference type="OrthoDB" id="5800391at2759"/>
<dbReference type="GO" id="GO:0050916">
    <property type="term" value="P:sensory perception of sweet taste"/>
    <property type="evidence" value="ECO:0007669"/>
    <property type="project" value="UniProtKB-ARBA"/>
</dbReference>
<evidence type="ECO:0000313" key="10">
    <source>
        <dbReference type="Proteomes" id="UP000691718"/>
    </source>
</evidence>
<dbReference type="GO" id="GO:0008527">
    <property type="term" value="F:taste receptor activity"/>
    <property type="evidence" value="ECO:0007669"/>
    <property type="project" value="InterPro"/>
</dbReference>
<evidence type="ECO:0000256" key="6">
    <source>
        <dbReference type="ARBA" id="ARBA00023136"/>
    </source>
</evidence>
<keyword evidence="6 8" id="KW-0472">Membrane</keyword>
<organism evidence="9 10">
    <name type="scientific">Parnassius apollo</name>
    <name type="common">Apollo butterfly</name>
    <name type="synonym">Papilio apollo</name>
    <dbReference type="NCBI Taxonomy" id="110799"/>
    <lineage>
        <taxon>Eukaryota</taxon>
        <taxon>Metazoa</taxon>
        <taxon>Ecdysozoa</taxon>
        <taxon>Arthropoda</taxon>
        <taxon>Hexapoda</taxon>
        <taxon>Insecta</taxon>
        <taxon>Pterygota</taxon>
        <taxon>Neoptera</taxon>
        <taxon>Endopterygota</taxon>
        <taxon>Lepidoptera</taxon>
        <taxon>Glossata</taxon>
        <taxon>Ditrysia</taxon>
        <taxon>Papilionoidea</taxon>
        <taxon>Papilionidae</taxon>
        <taxon>Parnassiinae</taxon>
        <taxon>Parnassini</taxon>
        <taxon>Parnassius</taxon>
        <taxon>Parnassius</taxon>
    </lineage>
</organism>
<evidence type="ECO:0000256" key="2">
    <source>
        <dbReference type="ARBA" id="ARBA00005327"/>
    </source>
</evidence>
<feature type="transmembrane region" description="Helical" evidence="8">
    <location>
        <begin position="209"/>
        <end position="231"/>
    </location>
</feature>
<evidence type="ECO:0000256" key="8">
    <source>
        <dbReference type="SAM" id="Phobius"/>
    </source>
</evidence>
<dbReference type="AlphaFoldDB" id="A0A8S3XTC8"/>
<evidence type="ECO:0000256" key="4">
    <source>
        <dbReference type="ARBA" id="ARBA00022692"/>
    </source>
</evidence>
<evidence type="ECO:0000256" key="5">
    <source>
        <dbReference type="ARBA" id="ARBA00022989"/>
    </source>
</evidence>
<keyword evidence="10" id="KW-1185">Reference proteome</keyword>
<feature type="transmembrane region" description="Helical" evidence="8">
    <location>
        <begin position="161"/>
        <end position="181"/>
    </location>
</feature>
<dbReference type="GO" id="GO:0005886">
    <property type="term" value="C:plasma membrane"/>
    <property type="evidence" value="ECO:0007669"/>
    <property type="project" value="UniProtKB-SubCell"/>
</dbReference>
<dbReference type="PANTHER" id="PTHR21421">
    <property type="entry name" value="GUSTATORY RECEPTOR"/>
    <property type="match status" value="1"/>
</dbReference>
<comment type="caution">
    <text evidence="9">The sequence shown here is derived from an EMBL/GenBank/DDBJ whole genome shotgun (WGS) entry which is preliminary data.</text>
</comment>
<name>A0A8S3XTC8_PARAO</name>
<evidence type="ECO:0000256" key="1">
    <source>
        <dbReference type="ARBA" id="ARBA00004651"/>
    </source>
</evidence>
<comment type="subcellular location">
    <subcellularLocation>
        <location evidence="1">Cell membrane</location>
        <topology evidence="1">Multi-pass membrane protein</topology>
    </subcellularLocation>
</comment>
<comment type="similarity">
    <text evidence="2">Belongs to the insect chemoreceptor superfamily. Gustatory receptor (GR) family. Gr5a subfamily.</text>
</comment>
<dbReference type="InterPro" id="IPR009318">
    <property type="entry name" value="Gustatory_rcpt"/>
</dbReference>
<keyword evidence="3" id="KW-1003">Cell membrane</keyword>
<protein>
    <submittedName>
        <fullName evidence="9">(apollo) hypothetical protein</fullName>
    </submittedName>
</protein>
<dbReference type="Proteomes" id="UP000691718">
    <property type="component" value="Unassembled WGS sequence"/>
</dbReference>